<dbReference type="EMBL" id="QKXH01000003">
    <property type="protein sequence ID" value="PZX94298.1"/>
    <property type="molecule type" value="Genomic_DNA"/>
</dbReference>
<evidence type="ECO:0008006" key="4">
    <source>
        <dbReference type="Google" id="ProtNLM"/>
    </source>
</evidence>
<keyword evidence="1" id="KW-0472">Membrane</keyword>
<dbReference type="OrthoDB" id="9806357at2"/>
<dbReference type="InterPro" id="IPR021516">
    <property type="entry name" value="DUF3179"/>
</dbReference>
<protein>
    <recommendedName>
        <fullName evidence="4">DUF3179 domain-containing protein</fullName>
    </recommendedName>
</protein>
<keyword evidence="1" id="KW-1133">Transmembrane helix</keyword>
<feature type="transmembrane region" description="Helical" evidence="1">
    <location>
        <begin position="45"/>
        <end position="61"/>
    </location>
</feature>
<dbReference type="RefSeq" id="WP_111409333.1">
    <property type="nucleotide sequence ID" value="NZ_QKXH01000003.1"/>
</dbReference>
<evidence type="ECO:0000313" key="2">
    <source>
        <dbReference type="EMBL" id="PZX94298.1"/>
    </source>
</evidence>
<accession>A0A2W7TW59</accession>
<feature type="transmembrane region" description="Helical" evidence="1">
    <location>
        <begin position="5"/>
        <end position="25"/>
    </location>
</feature>
<gene>
    <name evidence="2" type="ORF">DOS84_06645</name>
</gene>
<feature type="transmembrane region" description="Helical" evidence="1">
    <location>
        <begin position="73"/>
        <end position="91"/>
    </location>
</feature>
<organism evidence="2 3">
    <name type="scientific">Flavobacterium aquariorum</name>
    <dbReference type="NCBI Taxonomy" id="2217670"/>
    <lineage>
        <taxon>Bacteria</taxon>
        <taxon>Pseudomonadati</taxon>
        <taxon>Bacteroidota</taxon>
        <taxon>Flavobacteriia</taxon>
        <taxon>Flavobacteriales</taxon>
        <taxon>Flavobacteriaceae</taxon>
        <taxon>Flavobacterium</taxon>
    </lineage>
</organism>
<sequence length="380" mass="44095">MAKKIYYFGILGLLLFEIANVYFIMPMPGSQEMNSIDLAYFLYSWRWIFRLVFILMVLFGFKTAFQKSKIFSLFFLVIAIGIGYATNYVMAADSMFHQTTNLKMSDASKSKVDTSRIVIGITYKGESRAYPIQFLGYHHQVFDTIAQNPILVTYCTVCRSGRVFEPIVNGKKETFRLVGMDHFNAMFEDKTTKSWWRQATGEAIAGTLKGQSLPELQSNQMSLKKWLDLNPKSLIMQVDKNFKTEYDSLSNYESGRRKGNLTRRDTLSWKDKSWIVGITVDNQSKAYDWNHFVKKKIIYDAINNKPIVLILANDNKSFIVLERNNKEQKFTLEGNLLNDGQNSYTFLGKPTNPLINELKSIKAYQEYWHSWRTFHPLTLK</sequence>
<proteinExistence type="predicted"/>
<keyword evidence="3" id="KW-1185">Reference proteome</keyword>
<dbReference type="Proteomes" id="UP000249177">
    <property type="component" value="Unassembled WGS sequence"/>
</dbReference>
<keyword evidence="1" id="KW-0812">Transmembrane</keyword>
<dbReference type="AlphaFoldDB" id="A0A2W7TW59"/>
<evidence type="ECO:0000313" key="3">
    <source>
        <dbReference type="Proteomes" id="UP000249177"/>
    </source>
</evidence>
<name>A0A2W7TW59_9FLAO</name>
<dbReference type="Pfam" id="PF11376">
    <property type="entry name" value="DUF3179"/>
    <property type="match status" value="1"/>
</dbReference>
<evidence type="ECO:0000256" key="1">
    <source>
        <dbReference type="SAM" id="Phobius"/>
    </source>
</evidence>
<reference evidence="2 3" key="1">
    <citation type="submission" date="2018-06" db="EMBL/GenBank/DDBJ databases">
        <title>Flavobacterium sp IMCC34762, genome.</title>
        <authorList>
            <person name="Joung Y."/>
            <person name="Cho J."/>
            <person name="Song J."/>
        </authorList>
    </citation>
    <scope>NUCLEOTIDE SEQUENCE [LARGE SCALE GENOMIC DNA]</scope>
    <source>
        <strain evidence="2 3">IMCC34762</strain>
    </source>
</reference>
<comment type="caution">
    <text evidence="2">The sequence shown here is derived from an EMBL/GenBank/DDBJ whole genome shotgun (WGS) entry which is preliminary data.</text>
</comment>